<dbReference type="AlphaFoldDB" id="A0A0K2TLV1"/>
<organism evidence="1">
    <name type="scientific">Lepeophtheirus salmonis</name>
    <name type="common">Salmon louse</name>
    <name type="synonym">Caligus salmonis</name>
    <dbReference type="NCBI Taxonomy" id="72036"/>
    <lineage>
        <taxon>Eukaryota</taxon>
        <taxon>Metazoa</taxon>
        <taxon>Ecdysozoa</taxon>
        <taxon>Arthropoda</taxon>
        <taxon>Crustacea</taxon>
        <taxon>Multicrustacea</taxon>
        <taxon>Hexanauplia</taxon>
        <taxon>Copepoda</taxon>
        <taxon>Siphonostomatoida</taxon>
        <taxon>Caligidae</taxon>
        <taxon>Lepeophtheirus</taxon>
    </lineage>
</organism>
<reference evidence="1" key="1">
    <citation type="submission" date="2014-05" db="EMBL/GenBank/DDBJ databases">
        <authorList>
            <person name="Chronopoulou M."/>
        </authorList>
    </citation>
    <scope>NUCLEOTIDE SEQUENCE</scope>
    <source>
        <tissue evidence="1">Whole organism</tissue>
    </source>
</reference>
<name>A0A0K2TLV1_LEPSM</name>
<protein>
    <submittedName>
        <fullName evidence="1">Uncharacterized protein</fullName>
    </submittedName>
</protein>
<proteinExistence type="predicted"/>
<sequence>MLIACNITLSIANHLCYKNLWRNTRVNLSLPEEPSLN</sequence>
<dbReference type="EMBL" id="HACA01009459">
    <property type="protein sequence ID" value="CDW26820.1"/>
    <property type="molecule type" value="Transcribed_RNA"/>
</dbReference>
<evidence type="ECO:0000313" key="1">
    <source>
        <dbReference type="EMBL" id="CDW26820.1"/>
    </source>
</evidence>
<accession>A0A0K2TLV1</accession>